<dbReference type="SUPFAM" id="SSF81822">
    <property type="entry name" value="RuBisCo LSMT C-terminal, substrate-binding domain"/>
    <property type="match status" value="1"/>
</dbReference>
<dbReference type="InterPro" id="IPR046341">
    <property type="entry name" value="SET_dom_sf"/>
</dbReference>
<dbReference type="GO" id="GO:0016279">
    <property type="term" value="F:protein-lysine N-methyltransferase activity"/>
    <property type="evidence" value="ECO:0007669"/>
    <property type="project" value="TreeGrafter"/>
</dbReference>
<dbReference type="PANTHER" id="PTHR13271:SF136">
    <property type="entry name" value="SET DOMAIN-CONTAINING PROTEIN"/>
    <property type="match status" value="1"/>
</dbReference>
<keyword evidence="3" id="KW-0949">S-adenosyl-L-methionine</keyword>
<dbReference type="InterPro" id="IPR036464">
    <property type="entry name" value="Rubisco_LSMT_subst-bd_sf"/>
</dbReference>
<dbReference type="Pfam" id="PF09273">
    <property type="entry name" value="Rubis-subs-bind"/>
    <property type="match status" value="1"/>
</dbReference>
<keyword evidence="2" id="KW-0808">Transferase</keyword>
<evidence type="ECO:0000259" key="4">
    <source>
        <dbReference type="Pfam" id="PF09273"/>
    </source>
</evidence>
<evidence type="ECO:0000313" key="6">
    <source>
        <dbReference type="Proteomes" id="UP001438707"/>
    </source>
</evidence>
<dbReference type="Gene3D" id="3.90.1410.10">
    <property type="entry name" value="set domain protein methyltransferase, domain 1"/>
    <property type="match status" value="1"/>
</dbReference>
<organism evidence="5 6">
    <name type="scientific">Apatococcus lobatus</name>
    <dbReference type="NCBI Taxonomy" id="904363"/>
    <lineage>
        <taxon>Eukaryota</taxon>
        <taxon>Viridiplantae</taxon>
        <taxon>Chlorophyta</taxon>
        <taxon>core chlorophytes</taxon>
        <taxon>Trebouxiophyceae</taxon>
        <taxon>Chlorellales</taxon>
        <taxon>Chlorellaceae</taxon>
        <taxon>Apatococcus</taxon>
    </lineage>
</organism>
<protein>
    <recommendedName>
        <fullName evidence="4">Rubisco LSMT substrate-binding domain-containing protein</fullName>
    </recommendedName>
</protein>
<dbReference type="SUPFAM" id="SSF82199">
    <property type="entry name" value="SET domain"/>
    <property type="match status" value="1"/>
</dbReference>
<comment type="caution">
    <text evidence="5">The sequence shown here is derived from an EMBL/GenBank/DDBJ whole genome shotgun (WGS) entry which is preliminary data.</text>
</comment>
<keyword evidence="6" id="KW-1185">Reference proteome</keyword>
<evidence type="ECO:0000256" key="3">
    <source>
        <dbReference type="ARBA" id="ARBA00022691"/>
    </source>
</evidence>
<dbReference type="GO" id="GO:0032259">
    <property type="term" value="P:methylation"/>
    <property type="evidence" value="ECO:0007669"/>
    <property type="project" value="UniProtKB-KW"/>
</dbReference>
<dbReference type="AlphaFoldDB" id="A0AAW1Q5D7"/>
<dbReference type="Proteomes" id="UP001438707">
    <property type="component" value="Unassembled WGS sequence"/>
</dbReference>
<evidence type="ECO:0000313" key="5">
    <source>
        <dbReference type="EMBL" id="KAK9816067.1"/>
    </source>
</evidence>
<dbReference type="InterPro" id="IPR050600">
    <property type="entry name" value="SETD3_SETD6_MTase"/>
</dbReference>
<dbReference type="GO" id="GO:0005634">
    <property type="term" value="C:nucleus"/>
    <property type="evidence" value="ECO:0007669"/>
    <property type="project" value="TreeGrafter"/>
</dbReference>
<gene>
    <name evidence="5" type="ORF">WJX74_006511</name>
</gene>
<evidence type="ECO:0000256" key="2">
    <source>
        <dbReference type="ARBA" id="ARBA00022679"/>
    </source>
</evidence>
<keyword evidence="1" id="KW-0489">Methyltransferase</keyword>
<dbReference type="Gene3D" id="3.90.1420.10">
    <property type="entry name" value="Rubisco LSMT, substrate-binding domain"/>
    <property type="match status" value="1"/>
</dbReference>
<dbReference type="PANTHER" id="PTHR13271">
    <property type="entry name" value="UNCHARACTERIZED PUTATIVE METHYLTRANSFERASE"/>
    <property type="match status" value="1"/>
</dbReference>
<evidence type="ECO:0000256" key="1">
    <source>
        <dbReference type="ARBA" id="ARBA00022603"/>
    </source>
</evidence>
<name>A0AAW1Q5D7_9CHLO</name>
<feature type="domain" description="Rubisco LSMT substrate-binding" evidence="4">
    <location>
        <begin position="319"/>
        <end position="441"/>
    </location>
</feature>
<proteinExistence type="predicted"/>
<dbReference type="InterPro" id="IPR015353">
    <property type="entry name" value="Rubisco_LSMT_subst-bd"/>
</dbReference>
<dbReference type="EMBL" id="JALJOS010000092">
    <property type="protein sequence ID" value="KAK9816067.1"/>
    <property type="molecule type" value="Genomic_DNA"/>
</dbReference>
<reference evidence="5 6" key="1">
    <citation type="journal article" date="2024" name="Nat. Commun.">
        <title>Phylogenomics reveals the evolutionary origins of lichenization in chlorophyte algae.</title>
        <authorList>
            <person name="Puginier C."/>
            <person name="Libourel C."/>
            <person name="Otte J."/>
            <person name="Skaloud P."/>
            <person name="Haon M."/>
            <person name="Grisel S."/>
            <person name="Petersen M."/>
            <person name="Berrin J.G."/>
            <person name="Delaux P.M."/>
            <person name="Dal Grande F."/>
            <person name="Keller J."/>
        </authorList>
    </citation>
    <scope>NUCLEOTIDE SEQUENCE [LARGE SCALE GENOMIC DNA]</scope>
    <source>
        <strain evidence="5 6">SAG 2145</strain>
    </source>
</reference>
<accession>A0AAW1Q5D7</accession>
<sequence>MHANKLSARPSRWTTLARDHIRVACHPCKQRRNRSCLKSAHAAAQAAAPSLQSQQLCEWAQGLSWSPQPSSPSPDDSSGAPALWLQRDARRGEALITVPRSLWITLDTVMQSRLGPHVEGMEPWLQLALFLLHERATAGSGRGRQSAHSGYIMSLPQEPLLPLVWTEEELEFLEGTQLLDTLLGYRQFFEARHQQLTESLFSQQPDLFPGDAASSFQSFLWAAATVRSRVHPPLEQQRIALVPLADLVQHRRGEEQEWVVKGRGSSESLEVQAGRAHRAGETVAMDFGPGKTDSQVALDYGCFDDTTRGAGFLLPLELPEEDRNFDDKADIVEINGLSVSEQFTLSVQEDPSTELLAYLRLLNLRGADSFLLESLFRNEVWGFMQAPVSEPNEKAVYDSMIEGCREAMDGRRSLGEEYAALRRAEPGSRQELALQVRVSEMEALQHTLNFFQQRLAKLDKLEYYQERRLKGLGLLDDNGINTYDDFFKDSIA</sequence>